<dbReference type="PANTHER" id="PTHR24559:SF427">
    <property type="entry name" value="RNA-DIRECTED DNA POLYMERASE"/>
    <property type="match status" value="1"/>
</dbReference>
<accession>A0A6L2NDR1</accession>
<dbReference type="InterPro" id="IPR000477">
    <property type="entry name" value="RT_dom"/>
</dbReference>
<dbReference type="Gene3D" id="3.10.10.10">
    <property type="entry name" value="HIV Type 1 Reverse Transcriptase, subunit A, domain 1"/>
    <property type="match status" value="1"/>
</dbReference>
<organism evidence="2">
    <name type="scientific">Tanacetum cinerariifolium</name>
    <name type="common">Dalmatian daisy</name>
    <name type="synonym">Chrysanthemum cinerariifolium</name>
    <dbReference type="NCBI Taxonomy" id="118510"/>
    <lineage>
        <taxon>Eukaryota</taxon>
        <taxon>Viridiplantae</taxon>
        <taxon>Streptophyta</taxon>
        <taxon>Embryophyta</taxon>
        <taxon>Tracheophyta</taxon>
        <taxon>Spermatophyta</taxon>
        <taxon>Magnoliopsida</taxon>
        <taxon>eudicotyledons</taxon>
        <taxon>Gunneridae</taxon>
        <taxon>Pentapetalae</taxon>
        <taxon>asterids</taxon>
        <taxon>campanulids</taxon>
        <taxon>Asterales</taxon>
        <taxon>Asteraceae</taxon>
        <taxon>Asteroideae</taxon>
        <taxon>Anthemideae</taxon>
        <taxon>Anthemidinae</taxon>
        <taxon>Tanacetum</taxon>
    </lineage>
</organism>
<dbReference type="GO" id="GO:0003964">
    <property type="term" value="F:RNA-directed DNA polymerase activity"/>
    <property type="evidence" value="ECO:0007669"/>
    <property type="project" value="UniProtKB-KW"/>
</dbReference>
<dbReference type="SUPFAM" id="SSF56672">
    <property type="entry name" value="DNA/RNA polymerases"/>
    <property type="match status" value="1"/>
</dbReference>
<keyword evidence="2" id="KW-0548">Nucleotidyltransferase</keyword>
<dbReference type="PANTHER" id="PTHR24559">
    <property type="entry name" value="TRANSPOSON TY3-I GAG-POL POLYPROTEIN"/>
    <property type="match status" value="1"/>
</dbReference>
<dbReference type="Gene3D" id="3.30.70.270">
    <property type="match status" value="1"/>
</dbReference>
<evidence type="ECO:0000313" key="2">
    <source>
        <dbReference type="EMBL" id="GEU84386.1"/>
    </source>
</evidence>
<dbReference type="InterPro" id="IPR043502">
    <property type="entry name" value="DNA/RNA_pol_sf"/>
</dbReference>
<evidence type="ECO:0000259" key="1">
    <source>
        <dbReference type="Pfam" id="PF00078"/>
    </source>
</evidence>
<keyword evidence="2" id="KW-0808">Transferase</keyword>
<feature type="domain" description="Reverse transcriptase" evidence="1">
    <location>
        <begin position="4"/>
        <end position="90"/>
    </location>
</feature>
<sequence>MRFGHFEFTVMSFGINQCTNGYHGFDEPVCKPYLDKFFIVIIDDILIHSKSEEDHEAHLKFVLELQKKEKLFGKFSKCEFWLREVHFLIHVVKSDGIFVDSSKIESMNNWKVLYRDTSNQGLRYVLMQRGKLEGKSKPRRVRVMSIRSSVMNKILVAQGEVSKVRNTTAEMLCGLDQQIKKKEDGGLYFIDRGWDFIDRLKAARDHQKSYADNRRKLLEFKVGDRELLKVSPWKGVIRFGKKGKWHREEIKIDKTLRFVVEPVEIIDCEVKSLKRSKIPIVKVRWNLNRGPEFTRGPYES</sequence>
<protein>
    <submittedName>
        <fullName evidence="2">Putative reverse transcriptase domain-containing protein</fullName>
    </submittedName>
</protein>
<dbReference type="AlphaFoldDB" id="A0A6L2NDR1"/>
<keyword evidence="2" id="KW-0695">RNA-directed DNA polymerase</keyword>
<name>A0A6L2NDR1_TANCI</name>
<gene>
    <name evidence="2" type="ORF">Tci_056364</name>
</gene>
<dbReference type="EMBL" id="BKCJ010008881">
    <property type="protein sequence ID" value="GEU84386.1"/>
    <property type="molecule type" value="Genomic_DNA"/>
</dbReference>
<dbReference type="InterPro" id="IPR053134">
    <property type="entry name" value="RNA-dir_DNA_polymerase"/>
</dbReference>
<proteinExistence type="predicted"/>
<dbReference type="InterPro" id="IPR043128">
    <property type="entry name" value="Rev_trsase/Diguanyl_cyclase"/>
</dbReference>
<reference evidence="2" key="1">
    <citation type="journal article" date="2019" name="Sci. Rep.">
        <title>Draft genome of Tanacetum cinerariifolium, the natural source of mosquito coil.</title>
        <authorList>
            <person name="Yamashiro T."/>
            <person name="Shiraishi A."/>
            <person name="Satake H."/>
            <person name="Nakayama K."/>
        </authorList>
    </citation>
    <scope>NUCLEOTIDE SEQUENCE</scope>
</reference>
<comment type="caution">
    <text evidence="2">The sequence shown here is derived from an EMBL/GenBank/DDBJ whole genome shotgun (WGS) entry which is preliminary data.</text>
</comment>
<dbReference type="Pfam" id="PF00078">
    <property type="entry name" value="RVT_1"/>
    <property type="match status" value="1"/>
</dbReference>